<dbReference type="AlphaFoldDB" id="A0A1X2H7M9"/>
<dbReference type="OrthoDB" id="4347at2759"/>
<dbReference type="OMA" id="DLYGCHG"/>
<dbReference type="STRING" id="13706.A0A1X2H7M9"/>
<gene>
    <name evidence="2" type="ORF">BCR43DRAFT_494251</name>
</gene>
<keyword evidence="1" id="KW-0812">Transmembrane</keyword>
<accession>A0A1X2H7M9</accession>
<keyword evidence="3" id="KW-1185">Reference proteome</keyword>
<feature type="transmembrane region" description="Helical" evidence="1">
    <location>
        <begin position="40"/>
        <end position="58"/>
    </location>
</feature>
<keyword evidence="1" id="KW-0472">Membrane</keyword>
<comment type="caution">
    <text evidence="2">The sequence shown here is derived from an EMBL/GenBank/DDBJ whole genome shotgun (WGS) entry which is preliminary data.</text>
</comment>
<dbReference type="PANTHER" id="PTHR28110:SF1">
    <property type="entry name" value="TRANSMEMBRANE PROTEIN"/>
    <property type="match status" value="1"/>
</dbReference>
<dbReference type="GO" id="GO:0005737">
    <property type="term" value="C:cytoplasm"/>
    <property type="evidence" value="ECO:0007669"/>
    <property type="project" value="TreeGrafter"/>
</dbReference>
<dbReference type="Proteomes" id="UP000242180">
    <property type="component" value="Unassembled WGS sequence"/>
</dbReference>
<evidence type="ECO:0008006" key="4">
    <source>
        <dbReference type="Google" id="ProtNLM"/>
    </source>
</evidence>
<keyword evidence="1" id="KW-1133">Transmembrane helix</keyword>
<sequence length="334" mass="38119">MAQTNGKRKPTVLPLHIDTTSFTNPPPQGVFTWRRYKRQLPFLILLCLFILSVSANFVQRGRHRNYYNQIQRQQSPSTDPLPPPPHHQLDVNHAIIVAGHAIYKGTPDPQFIATEPGWILEPYQQGQVDTFVKHIQKGVDLAKDDPHSLLIFSGGQTRPAAGPRSEGASYWMIAESLLQDEKENHELLRRMVVEEYARDSLENILFALCRFAEMAGNYPDKVTIVGFEFKRQRFLEQHLPALRFPTDRVNYIGIDPPFDPTGAADRIAGELANSKGPFEKDPYGCRDPLRQKKLDRNPFRRRHPYRYTCPALANLLSYCPADNTLFPGPLPWAP</sequence>
<evidence type="ECO:0000256" key="1">
    <source>
        <dbReference type="SAM" id="Phobius"/>
    </source>
</evidence>
<proteinExistence type="predicted"/>
<evidence type="ECO:0000313" key="2">
    <source>
        <dbReference type="EMBL" id="ORY94579.1"/>
    </source>
</evidence>
<dbReference type="PANTHER" id="PTHR28110">
    <property type="entry name" value="TRANSMEMBRANE PROTEIN"/>
    <property type="match status" value="1"/>
</dbReference>
<dbReference type="InParanoid" id="A0A1X2H7M9"/>
<organism evidence="2 3">
    <name type="scientific">Syncephalastrum racemosum</name>
    <name type="common">Filamentous fungus</name>
    <dbReference type="NCBI Taxonomy" id="13706"/>
    <lineage>
        <taxon>Eukaryota</taxon>
        <taxon>Fungi</taxon>
        <taxon>Fungi incertae sedis</taxon>
        <taxon>Mucoromycota</taxon>
        <taxon>Mucoromycotina</taxon>
        <taxon>Mucoromycetes</taxon>
        <taxon>Mucorales</taxon>
        <taxon>Syncephalastraceae</taxon>
        <taxon>Syncephalastrum</taxon>
    </lineage>
</organism>
<name>A0A1X2H7M9_SYNRA</name>
<dbReference type="FunCoup" id="A0A1X2H7M9">
    <property type="interactions" value="9"/>
</dbReference>
<protein>
    <recommendedName>
        <fullName evidence="4">DUF218 domain-containing protein</fullName>
    </recommendedName>
</protein>
<dbReference type="InterPro" id="IPR055323">
    <property type="entry name" value="C57A10.07/YOR238W"/>
</dbReference>
<evidence type="ECO:0000313" key="3">
    <source>
        <dbReference type="Proteomes" id="UP000242180"/>
    </source>
</evidence>
<reference evidence="2 3" key="1">
    <citation type="submission" date="2016-07" db="EMBL/GenBank/DDBJ databases">
        <title>Pervasive Adenine N6-methylation of Active Genes in Fungi.</title>
        <authorList>
            <consortium name="DOE Joint Genome Institute"/>
            <person name="Mondo S.J."/>
            <person name="Dannebaum R.O."/>
            <person name="Kuo R.C."/>
            <person name="Labutti K."/>
            <person name="Haridas S."/>
            <person name="Kuo A."/>
            <person name="Salamov A."/>
            <person name="Ahrendt S.R."/>
            <person name="Lipzen A."/>
            <person name="Sullivan W."/>
            <person name="Andreopoulos W.B."/>
            <person name="Clum A."/>
            <person name="Lindquist E."/>
            <person name="Daum C."/>
            <person name="Ramamoorthy G.K."/>
            <person name="Gryganskyi A."/>
            <person name="Culley D."/>
            <person name="Magnuson J.K."/>
            <person name="James T.Y."/>
            <person name="O'Malley M.A."/>
            <person name="Stajich J.E."/>
            <person name="Spatafora J.W."/>
            <person name="Visel A."/>
            <person name="Grigoriev I.V."/>
        </authorList>
    </citation>
    <scope>NUCLEOTIDE SEQUENCE [LARGE SCALE GENOMIC DNA]</scope>
    <source>
        <strain evidence="2 3">NRRL 2496</strain>
    </source>
</reference>
<dbReference type="EMBL" id="MCGN01000007">
    <property type="protein sequence ID" value="ORY94579.1"/>
    <property type="molecule type" value="Genomic_DNA"/>
</dbReference>